<feature type="transmembrane region" description="Helical" evidence="1">
    <location>
        <begin position="150"/>
        <end position="168"/>
    </location>
</feature>
<feature type="transmembrane region" description="Helical" evidence="1">
    <location>
        <begin position="246"/>
        <end position="267"/>
    </location>
</feature>
<keyword evidence="3" id="KW-1185">Reference proteome</keyword>
<organism evidence="2 3">
    <name type="scientific">Aspergillus caelatus</name>
    <dbReference type="NCBI Taxonomy" id="61420"/>
    <lineage>
        <taxon>Eukaryota</taxon>
        <taxon>Fungi</taxon>
        <taxon>Dikarya</taxon>
        <taxon>Ascomycota</taxon>
        <taxon>Pezizomycotina</taxon>
        <taxon>Eurotiomycetes</taxon>
        <taxon>Eurotiomycetidae</taxon>
        <taxon>Eurotiales</taxon>
        <taxon>Aspergillaceae</taxon>
        <taxon>Aspergillus</taxon>
        <taxon>Aspergillus subgen. Circumdati</taxon>
    </lineage>
</organism>
<proteinExistence type="predicted"/>
<dbReference type="GeneID" id="43656027"/>
<dbReference type="RefSeq" id="XP_031932977.1">
    <property type="nucleotide sequence ID" value="XM_032071581.1"/>
</dbReference>
<feature type="transmembrane region" description="Helical" evidence="1">
    <location>
        <begin position="188"/>
        <end position="209"/>
    </location>
</feature>
<protein>
    <recommendedName>
        <fullName evidence="4">TLC domain-containing protein</fullName>
    </recommendedName>
</protein>
<keyword evidence="1" id="KW-0812">Transmembrane</keyword>
<name>A0A5N7AKZ6_9EURO</name>
<feature type="transmembrane region" description="Helical" evidence="1">
    <location>
        <begin position="127"/>
        <end position="143"/>
    </location>
</feature>
<dbReference type="Proteomes" id="UP000326268">
    <property type="component" value="Unassembled WGS sequence"/>
</dbReference>
<feature type="transmembrane region" description="Helical" evidence="1">
    <location>
        <begin position="221"/>
        <end position="240"/>
    </location>
</feature>
<keyword evidence="1" id="KW-0472">Membrane</keyword>
<dbReference type="AlphaFoldDB" id="A0A5N7AKZ6"/>
<dbReference type="OrthoDB" id="4500131at2759"/>
<accession>A0A5N7AKZ6</accession>
<keyword evidence="1" id="KW-1133">Transmembrane helix</keyword>
<dbReference type="EMBL" id="ML737569">
    <property type="protein sequence ID" value="KAE8369896.1"/>
    <property type="molecule type" value="Genomic_DNA"/>
</dbReference>
<evidence type="ECO:0000313" key="2">
    <source>
        <dbReference type="EMBL" id="KAE8369896.1"/>
    </source>
</evidence>
<feature type="transmembrane region" description="Helical" evidence="1">
    <location>
        <begin position="30"/>
        <end position="51"/>
    </location>
</feature>
<evidence type="ECO:0008006" key="4">
    <source>
        <dbReference type="Google" id="ProtNLM"/>
    </source>
</evidence>
<feature type="transmembrane region" description="Helical" evidence="1">
    <location>
        <begin position="88"/>
        <end position="107"/>
    </location>
</feature>
<sequence length="291" mass="32746">MSNLYDAGCRTLLAHGTKTTSDPTFRECLVLTRITSSAGLLTSILVILFVIMHRYVFTVDNLNRVYGKSYSLLEPRQQSRLRFHHLDLFAKVISLAFISQPVFLVLWRGRSWSDSYYTQSDFTYGDSAYVGTAIVAALFLFDISSSESLGLLPFVHHVGSIITIQGYYWWSVGQPIDLDAGVGKAKTMANICLLWAFFAGIFSSVKAVGNIMRQCFVLKRVTLRQLCLCVFCIDLIVAALEASSVLYAVLGWWTALPSGGQWVILFLQAGFSVSKWEHIRPFYVIYRRGRS</sequence>
<reference evidence="2 3" key="1">
    <citation type="submission" date="2019-04" db="EMBL/GenBank/DDBJ databases">
        <title>Friends and foes A comparative genomics studyof 23 Aspergillus species from section Flavi.</title>
        <authorList>
            <consortium name="DOE Joint Genome Institute"/>
            <person name="Kjaerbolling I."/>
            <person name="Vesth T."/>
            <person name="Frisvad J.C."/>
            <person name="Nybo J.L."/>
            <person name="Theobald S."/>
            <person name="Kildgaard S."/>
            <person name="Isbrandt T."/>
            <person name="Kuo A."/>
            <person name="Sato A."/>
            <person name="Lyhne E.K."/>
            <person name="Kogle M.E."/>
            <person name="Wiebenga A."/>
            <person name="Kun R.S."/>
            <person name="Lubbers R.J."/>
            <person name="Makela M.R."/>
            <person name="Barry K."/>
            <person name="Chovatia M."/>
            <person name="Clum A."/>
            <person name="Daum C."/>
            <person name="Haridas S."/>
            <person name="He G."/>
            <person name="LaButti K."/>
            <person name="Lipzen A."/>
            <person name="Mondo S."/>
            <person name="Riley R."/>
            <person name="Salamov A."/>
            <person name="Simmons B.A."/>
            <person name="Magnuson J.K."/>
            <person name="Henrissat B."/>
            <person name="Mortensen U.H."/>
            <person name="Larsen T.O."/>
            <person name="Devries R.P."/>
            <person name="Grigoriev I.V."/>
            <person name="Machida M."/>
            <person name="Baker S.E."/>
            <person name="Andersen M.R."/>
        </authorList>
    </citation>
    <scope>NUCLEOTIDE SEQUENCE [LARGE SCALE GENOMIC DNA]</scope>
    <source>
        <strain evidence="2 3">CBS 763.97</strain>
    </source>
</reference>
<evidence type="ECO:0000256" key="1">
    <source>
        <dbReference type="SAM" id="Phobius"/>
    </source>
</evidence>
<evidence type="ECO:0000313" key="3">
    <source>
        <dbReference type="Proteomes" id="UP000326268"/>
    </source>
</evidence>
<gene>
    <name evidence="2" type="ORF">BDV27DRAFT_152554</name>
</gene>